<feature type="compositionally biased region" description="Basic and acidic residues" evidence="1">
    <location>
        <begin position="131"/>
        <end position="154"/>
    </location>
</feature>
<evidence type="ECO:0000256" key="1">
    <source>
        <dbReference type="SAM" id="MobiDB-lite"/>
    </source>
</evidence>
<feature type="region of interest" description="Disordered" evidence="1">
    <location>
        <begin position="118"/>
        <end position="210"/>
    </location>
</feature>
<feature type="non-terminal residue" evidence="2">
    <location>
        <position position="1"/>
    </location>
</feature>
<reference evidence="2" key="1">
    <citation type="journal article" date="2022" name="Int. J. Mol. Sci.">
        <title>Draft Genome of Tanacetum Coccineum: Genomic Comparison of Closely Related Tanacetum-Family Plants.</title>
        <authorList>
            <person name="Yamashiro T."/>
            <person name="Shiraishi A."/>
            <person name="Nakayama K."/>
            <person name="Satake H."/>
        </authorList>
    </citation>
    <scope>NUCLEOTIDE SEQUENCE</scope>
</reference>
<comment type="caution">
    <text evidence="2">The sequence shown here is derived from an EMBL/GenBank/DDBJ whole genome shotgun (WGS) entry which is preliminary data.</text>
</comment>
<dbReference type="Proteomes" id="UP001151760">
    <property type="component" value="Unassembled WGS sequence"/>
</dbReference>
<protein>
    <submittedName>
        <fullName evidence="2">Uncharacterized protein</fullName>
    </submittedName>
</protein>
<sequence>RNYIYGRLQIQQEILSVLSTHLIDVLASVVPLTPTNQTPPPIPTTSTITTTKAHTFTSVNPKSKTLSAPQLRVSDLEKEVKELKQANLSTKLHVSIRYEVPSVVNEYLGSRVADLIKHKKRPHDDDDDRDQDPPIRPDQGLKKRKTSKDVEPPKKPKLTGSSKSNTLTQPKPTCKSAQAEEIDWFKKPARPPTPDPEWSIRKSVDDEPEQNWLNDLDNAEKPPRSFDDLMSTLIDFSTFAINRLKISKMKKANLVGLVYNLLKGTCKSCMELEYNMEKCYRTLYDQVYWKNPEGD</sequence>
<evidence type="ECO:0000313" key="3">
    <source>
        <dbReference type="Proteomes" id="UP001151760"/>
    </source>
</evidence>
<evidence type="ECO:0000313" key="2">
    <source>
        <dbReference type="EMBL" id="GJT41107.1"/>
    </source>
</evidence>
<proteinExistence type="predicted"/>
<keyword evidence="3" id="KW-1185">Reference proteome</keyword>
<name>A0ABQ5DQ77_9ASTR</name>
<gene>
    <name evidence="2" type="ORF">Tco_0940972</name>
</gene>
<organism evidence="2 3">
    <name type="scientific">Tanacetum coccineum</name>
    <dbReference type="NCBI Taxonomy" id="301880"/>
    <lineage>
        <taxon>Eukaryota</taxon>
        <taxon>Viridiplantae</taxon>
        <taxon>Streptophyta</taxon>
        <taxon>Embryophyta</taxon>
        <taxon>Tracheophyta</taxon>
        <taxon>Spermatophyta</taxon>
        <taxon>Magnoliopsida</taxon>
        <taxon>eudicotyledons</taxon>
        <taxon>Gunneridae</taxon>
        <taxon>Pentapetalae</taxon>
        <taxon>asterids</taxon>
        <taxon>campanulids</taxon>
        <taxon>Asterales</taxon>
        <taxon>Asteraceae</taxon>
        <taxon>Asteroideae</taxon>
        <taxon>Anthemideae</taxon>
        <taxon>Anthemidinae</taxon>
        <taxon>Tanacetum</taxon>
    </lineage>
</organism>
<accession>A0ABQ5DQ77</accession>
<feature type="compositionally biased region" description="Polar residues" evidence="1">
    <location>
        <begin position="159"/>
        <end position="171"/>
    </location>
</feature>
<reference evidence="2" key="2">
    <citation type="submission" date="2022-01" db="EMBL/GenBank/DDBJ databases">
        <authorList>
            <person name="Yamashiro T."/>
            <person name="Shiraishi A."/>
            <person name="Satake H."/>
            <person name="Nakayama K."/>
        </authorList>
    </citation>
    <scope>NUCLEOTIDE SEQUENCE</scope>
</reference>
<dbReference type="EMBL" id="BQNB010015533">
    <property type="protein sequence ID" value="GJT41107.1"/>
    <property type="molecule type" value="Genomic_DNA"/>
</dbReference>